<keyword evidence="8 17" id="KW-0812">Transmembrane</keyword>
<evidence type="ECO:0000313" key="22">
    <source>
        <dbReference type="Proteomes" id="UP000256999"/>
    </source>
</evidence>
<feature type="domain" description="Polysaccharide chain length determinant N-terminal" evidence="18">
    <location>
        <begin position="16"/>
        <end position="104"/>
    </location>
</feature>
<comment type="caution">
    <text evidence="21">The sequence shown here is derived from an EMBL/GenBank/DDBJ whole genome shotgun (WGS) entry which is preliminary data.</text>
</comment>
<dbReference type="GO" id="GO:0005524">
    <property type="term" value="F:ATP binding"/>
    <property type="evidence" value="ECO:0007669"/>
    <property type="project" value="UniProtKB-KW"/>
</dbReference>
<comment type="similarity">
    <text evidence="3">Belongs to the etk/wzc family.</text>
</comment>
<comment type="similarity">
    <text evidence="2">Belongs to the CpsD/CapB family.</text>
</comment>
<evidence type="ECO:0000259" key="18">
    <source>
        <dbReference type="Pfam" id="PF02706"/>
    </source>
</evidence>
<sequence length="733" mass="82533">MLQVKPYEPVSSDSEIQHYFRILKRYKWGIFSLAFLLTLLATLITFTITPLYKATATLLIESEKANVVSIEEVYGIDSGRREYLFTQFEILKSRLIAQRVVEKLKLATHQEFIVDEKEGFSPVSFVKQFLAINVGKKQAYTVDELHHKTMRAVVDEYLRRLSIAPVRNTQLVKISFEAASPKLSALIVNTHAEVYIESHLESQLMMTERASSWLNERLAVLKQKLDDSEDNLLAYQNQEELVDIDGVKSIEARELQELNQQLSVARQKLQQSENIFNLIQRNQGSLGSLIALPDVLNHALIIKVSEAVQNSKTKISELKGVYGPKHPIMIAAQLELSSAEDNLASQVSLLISGISNEYKKLSVDVQNLEIAIKDKGTHYRELSRLDSRQQELKREVASNQQLYDAFFTRFKETKEVGEFESANARIIDPAIAPIIPFSPRKRVIVGVTFIMSILLGMGMVFVYEYLNDGIRSVEDIEQQLKQRMLGLLPKQKKLKSNALPLRHYFDKEQHAFSESIRTLRTSLLLTNIDKNVKVVSVTSSVPGEGKTTVSINLAFALGQLEKVLLIDADMRRPSVAKRFDLPAYQEGLSNVLSGTHRVEECVVRDEESGIDVLTAGTLTTTPQELLASQALADFIEKAQEQYDRIVIDTAPTQAVSDAIIITQQADSLIYVVKADSTRQRVIKQGLSRLGAMAGRIDGIVLNQVDLDKAAKYGEYHGYYDQYGYNTEQAQKAS</sequence>
<dbReference type="NCBIfam" id="TIGR01007">
    <property type="entry name" value="eps_fam"/>
    <property type="match status" value="1"/>
</dbReference>
<dbReference type="InterPro" id="IPR003856">
    <property type="entry name" value="LPS_length_determ_N"/>
</dbReference>
<dbReference type="Proteomes" id="UP000256999">
    <property type="component" value="Unassembled WGS sequence"/>
</dbReference>
<comment type="subcellular location">
    <subcellularLocation>
        <location evidence="1">Cell inner membrane</location>
        <topology evidence="1">Multi-pass membrane protein</topology>
    </subcellularLocation>
</comment>
<evidence type="ECO:0000256" key="3">
    <source>
        <dbReference type="ARBA" id="ARBA00008883"/>
    </source>
</evidence>
<evidence type="ECO:0000256" key="13">
    <source>
        <dbReference type="ARBA" id="ARBA00023136"/>
    </source>
</evidence>
<proteinExistence type="inferred from homology"/>
<evidence type="ECO:0000256" key="7">
    <source>
        <dbReference type="ARBA" id="ARBA00022679"/>
    </source>
</evidence>
<evidence type="ECO:0000256" key="12">
    <source>
        <dbReference type="ARBA" id="ARBA00022989"/>
    </source>
</evidence>
<evidence type="ECO:0000256" key="2">
    <source>
        <dbReference type="ARBA" id="ARBA00007316"/>
    </source>
</evidence>
<evidence type="ECO:0000256" key="6">
    <source>
        <dbReference type="ARBA" id="ARBA00022519"/>
    </source>
</evidence>
<keyword evidence="12 17" id="KW-1133">Transmembrane helix</keyword>
<protein>
    <recommendedName>
        <fullName evidence="4">non-specific protein-tyrosine kinase</fullName>
        <ecNumber evidence="4">2.7.10.2</ecNumber>
    </recommendedName>
</protein>
<dbReference type="RefSeq" id="WP_116001218.1">
    <property type="nucleotide sequence ID" value="NZ_QUOV01000001.1"/>
</dbReference>
<dbReference type="OrthoDB" id="9775724at2"/>
<keyword evidence="7" id="KW-0808">Transferase</keyword>
<dbReference type="InterPro" id="IPR050445">
    <property type="entry name" value="Bact_polysacc_biosynth/exp"/>
</dbReference>
<feature type="transmembrane region" description="Helical" evidence="17">
    <location>
        <begin position="28"/>
        <end position="52"/>
    </location>
</feature>
<keyword evidence="9" id="KW-0547">Nucleotide-binding</keyword>
<evidence type="ECO:0000256" key="8">
    <source>
        <dbReference type="ARBA" id="ARBA00022692"/>
    </source>
</evidence>
<evidence type="ECO:0000256" key="1">
    <source>
        <dbReference type="ARBA" id="ARBA00004429"/>
    </source>
</evidence>
<keyword evidence="14" id="KW-0829">Tyrosine-protein kinase</keyword>
<keyword evidence="10" id="KW-0418">Kinase</keyword>
<dbReference type="AlphaFoldDB" id="A0A3E0UHN0"/>
<evidence type="ECO:0000259" key="20">
    <source>
        <dbReference type="Pfam" id="PF13807"/>
    </source>
</evidence>
<evidence type="ECO:0000256" key="14">
    <source>
        <dbReference type="ARBA" id="ARBA00023137"/>
    </source>
</evidence>
<keyword evidence="6" id="KW-0997">Cell inner membrane</keyword>
<evidence type="ECO:0000256" key="16">
    <source>
        <dbReference type="SAM" id="Coils"/>
    </source>
</evidence>
<keyword evidence="16" id="KW-0175">Coiled coil</keyword>
<dbReference type="InterPro" id="IPR025669">
    <property type="entry name" value="AAA_dom"/>
</dbReference>
<evidence type="ECO:0000259" key="19">
    <source>
        <dbReference type="Pfam" id="PF13614"/>
    </source>
</evidence>
<gene>
    <name evidence="21" type="ORF">DXX92_15200</name>
</gene>
<evidence type="ECO:0000256" key="15">
    <source>
        <dbReference type="ARBA" id="ARBA00051245"/>
    </source>
</evidence>
<evidence type="ECO:0000313" key="21">
    <source>
        <dbReference type="EMBL" id="REL36551.1"/>
    </source>
</evidence>
<feature type="domain" description="Tyrosine-protein kinase G-rich" evidence="20">
    <location>
        <begin position="391"/>
        <end position="462"/>
    </location>
</feature>
<feature type="domain" description="AAA" evidence="19">
    <location>
        <begin position="533"/>
        <end position="676"/>
    </location>
</feature>
<accession>A0A3E0UHN0</accession>
<dbReference type="CDD" id="cd05387">
    <property type="entry name" value="BY-kinase"/>
    <property type="match status" value="1"/>
</dbReference>
<evidence type="ECO:0000256" key="5">
    <source>
        <dbReference type="ARBA" id="ARBA00022475"/>
    </source>
</evidence>
<comment type="catalytic activity">
    <reaction evidence="15">
        <text>L-tyrosyl-[protein] + ATP = O-phospho-L-tyrosyl-[protein] + ADP + H(+)</text>
        <dbReference type="Rhea" id="RHEA:10596"/>
        <dbReference type="Rhea" id="RHEA-COMP:10136"/>
        <dbReference type="Rhea" id="RHEA-COMP:20101"/>
        <dbReference type="ChEBI" id="CHEBI:15378"/>
        <dbReference type="ChEBI" id="CHEBI:30616"/>
        <dbReference type="ChEBI" id="CHEBI:46858"/>
        <dbReference type="ChEBI" id="CHEBI:61978"/>
        <dbReference type="ChEBI" id="CHEBI:456216"/>
        <dbReference type="EC" id="2.7.10.2"/>
    </reaction>
</comment>
<keyword evidence="5" id="KW-1003">Cell membrane</keyword>
<dbReference type="GO" id="GO:0005886">
    <property type="term" value="C:plasma membrane"/>
    <property type="evidence" value="ECO:0007669"/>
    <property type="project" value="UniProtKB-SubCell"/>
</dbReference>
<dbReference type="Gene3D" id="3.40.50.300">
    <property type="entry name" value="P-loop containing nucleotide triphosphate hydrolases"/>
    <property type="match status" value="1"/>
</dbReference>
<dbReference type="InterPro" id="IPR027417">
    <property type="entry name" value="P-loop_NTPase"/>
</dbReference>
<name>A0A3E0UHN0_9GAMM</name>
<dbReference type="InterPro" id="IPR005702">
    <property type="entry name" value="Wzc-like_C"/>
</dbReference>
<keyword evidence="13 17" id="KW-0472">Membrane</keyword>
<dbReference type="EC" id="2.7.10.2" evidence="4"/>
<dbReference type="InterPro" id="IPR032807">
    <property type="entry name" value="GNVR"/>
</dbReference>
<dbReference type="PANTHER" id="PTHR32309">
    <property type="entry name" value="TYROSINE-PROTEIN KINASE"/>
    <property type="match status" value="1"/>
</dbReference>
<dbReference type="EMBL" id="QUOV01000001">
    <property type="protein sequence ID" value="REL36551.1"/>
    <property type="molecule type" value="Genomic_DNA"/>
</dbReference>
<evidence type="ECO:0000256" key="11">
    <source>
        <dbReference type="ARBA" id="ARBA00022840"/>
    </source>
</evidence>
<dbReference type="Pfam" id="PF13614">
    <property type="entry name" value="AAA_31"/>
    <property type="match status" value="1"/>
</dbReference>
<evidence type="ECO:0000256" key="10">
    <source>
        <dbReference type="ARBA" id="ARBA00022777"/>
    </source>
</evidence>
<evidence type="ECO:0000256" key="4">
    <source>
        <dbReference type="ARBA" id="ARBA00011903"/>
    </source>
</evidence>
<dbReference type="GO" id="GO:0004715">
    <property type="term" value="F:non-membrane spanning protein tyrosine kinase activity"/>
    <property type="evidence" value="ECO:0007669"/>
    <property type="project" value="UniProtKB-EC"/>
</dbReference>
<reference evidence="21 22" key="1">
    <citation type="submission" date="2018-08" db="EMBL/GenBank/DDBJ databases">
        <title>Thalassotalea euphylliae genome.</title>
        <authorList>
            <person name="Summers S."/>
            <person name="Rice S.A."/>
            <person name="Freckelton M.L."/>
            <person name="Nedved B.T."/>
            <person name="Hadfield M.G."/>
        </authorList>
    </citation>
    <scope>NUCLEOTIDE SEQUENCE [LARGE SCALE GENOMIC DNA]</scope>
    <source>
        <strain evidence="21 22">H2</strain>
    </source>
</reference>
<organism evidence="21 22">
    <name type="scientific">Thalassotalea euphylliae</name>
    <dbReference type="NCBI Taxonomy" id="1655234"/>
    <lineage>
        <taxon>Bacteria</taxon>
        <taxon>Pseudomonadati</taxon>
        <taxon>Pseudomonadota</taxon>
        <taxon>Gammaproteobacteria</taxon>
        <taxon>Alteromonadales</taxon>
        <taxon>Colwelliaceae</taxon>
        <taxon>Thalassotalea</taxon>
    </lineage>
</organism>
<evidence type="ECO:0000256" key="9">
    <source>
        <dbReference type="ARBA" id="ARBA00022741"/>
    </source>
</evidence>
<keyword evidence="11" id="KW-0067">ATP-binding</keyword>
<dbReference type="Pfam" id="PF02706">
    <property type="entry name" value="Wzz"/>
    <property type="match status" value="1"/>
</dbReference>
<dbReference type="Pfam" id="PF13807">
    <property type="entry name" value="GNVR"/>
    <property type="match status" value="1"/>
</dbReference>
<feature type="coiled-coil region" evidence="16">
    <location>
        <begin position="218"/>
        <end position="275"/>
    </location>
</feature>
<feature type="transmembrane region" description="Helical" evidence="17">
    <location>
        <begin position="443"/>
        <end position="463"/>
    </location>
</feature>
<evidence type="ECO:0000256" key="17">
    <source>
        <dbReference type="SAM" id="Phobius"/>
    </source>
</evidence>
<dbReference type="PANTHER" id="PTHR32309:SF13">
    <property type="entry name" value="FERRIC ENTEROBACTIN TRANSPORT PROTEIN FEPE"/>
    <property type="match status" value="1"/>
</dbReference>
<dbReference type="SUPFAM" id="SSF52540">
    <property type="entry name" value="P-loop containing nucleoside triphosphate hydrolases"/>
    <property type="match status" value="1"/>
</dbReference>